<organism evidence="1">
    <name type="scientific">Nymphaea colorata</name>
    <name type="common">pocket water lily</name>
    <dbReference type="NCBI Taxonomy" id="210225"/>
    <lineage>
        <taxon>Eukaryota</taxon>
        <taxon>Viridiplantae</taxon>
        <taxon>Streptophyta</taxon>
        <taxon>Embryophyta</taxon>
        <taxon>Tracheophyta</taxon>
        <taxon>Spermatophyta</taxon>
        <taxon>Magnoliopsida</taxon>
        <taxon>Nymphaeales</taxon>
        <taxon>Nymphaeaceae</taxon>
        <taxon>Nymphaea</taxon>
    </lineage>
</organism>
<reference evidence="1" key="1">
    <citation type="submission" date="2019-09" db="EMBL/GenBank/DDBJ databases">
        <authorList>
            <person name="Zhang L."/>
        </authorList>
    </citation>
    <scope>NUCLEOTIDE SEQUENCE</scope>
</reference>
<proteinExistence type="predicted"/>
<evidence type="ECO:0000313" key="1">
    <source>
        <dbReference type="EMBL" id="VVW08399.1"/>
    </source>
</evidence>
<dbReference type="AlphaFoldDB" id="A0A5K1B2C1"/>
<dbReference type="EMBL" id="LR721781">
    <property type="protein sequence ID" value="VVW08399.1"/>
    <property type="molecule type" value="Genomic_DNA"/>
</dbReference>
<name>A0A5K1B2C1_9MAGN</name>
<sequence>MIWDRALGLPIERPKSVTMDWLERFCKKAA</sequence>
<gene>
    <name evidence="1" type="ORF">NYM_LOCUS14916</name>
</gene>
<accession>A0A5K1B2C1</accession>
<protein>
    <submittedName>
        <fullName evidence="1">Uncharacterized protein</fullName>
    </submittedName>
</protein>